<dbReference type="RefSeq" id="WP_050057669.1">
    <property type="nucleotide sequence ID" value="NZ_JACHEK010000001.1"/>
</dbReference>
<keyword evidence="2" id="KW-0732">Signal</keyword>
<sequence length="528" mass="58036">MMTHKWRPLGVLTLTLAATLALRGQAAAPANDTNAQTPSAQSVPDAEKPVRHITPAQAKELFASVDTILRFASDDSKLPVKSKVKRRLTTRNDVEKYLVEKMKDDKDAKRMERSEIVLKKFGLLDQSFHLEPFLVSLLKEQIAGYYDSKTKTVNLLDWIDPESQKPVLAHELTHALQDQRMNLEKWEDSDNDNLATNVAEDNHHISIDEQDTAREAVLEGQAMAVLVDYSLKPMGQSILTNPAVVKQKADEQGEDSDSPVLSRAPLLLQESLLFPYKEGLKFEVDLLADKGAEGAFAGVLDRPPASSYEIMNPHAYERKVKAPVLTMPDVHSLLDADYAPYDVGVMGQIDVRILSELFGGPQAAAALTPAWNGGIYYAVQKKDAPDKNSTASVGLLYLSQWKSPEAAAAFAKMYGDELDKQYDHVSRDTQNESDESEHIYKTSEGPMLLSTSGNSVFISESFDLTLARKLEFLMLGAQQSSTEGQSVAWSAVPRTGEGKSGMPSLTGPMMNFFAGCGVMRAALPAARF</sequence>
<evidence type="ECO:0000313" key="4">
    <source>
        <dbReference type="Proteomes" id="UP000538666"/>
    </source>
</evidence>
<comment type="caution">
    <text evidence="3">The sequence shown here is derived from an EMBL/GenBank/DDBJ whole genome shotgun (WGS) entry which is preliminary data.</text>
</comment>
<dbReference type="Proteomes" id="UP000538666">
    <property type="component" value="Unassembled WGS sequence"/>
</dbReference>
<name>A0A841JVH5_9BACT</name>
<organism evidence="3 4">
    <name type="scientific">Silvibacterium bohemicum</name>
    <dbReference type="NCBI Taxonomy" id="1577686"/>
    <lineage>
        <taxon>Bacteria</taxon>
        <taxon>Pseudomonadati</taxon>
        <taxon>Acidobacteriota</taxon>
        <taxon>Terriglobia</taxon>
        <taxon>Terriglobales</taxon>
        <taxon>Acidobacteriaceae</taxon>
        <taxon>Silvibacterium</taxon>
    </lineage>
</organism>
<accession>A0A841JVH5</accession>
<dbReference type="EMBL" id="JACHEK010000001">
    <property type="protein sequence ID" value="MBB6142438.1"/>
    <property type="molecule type" value="Genomic_DNA"/>
</dbReference>
<evidence type="ECO:0008006" key="5">
    <source>
        <dbReference type="Google" id="ProtNLM"/>
    </source>
</evidence>
<dbReference type="OrthoDB" id="263516at2"/>
<gene>
    <name evidence="3" type="ORF">HNQ77_000376</name>
</gene>
<evidence type="ECO:0000313" key="3">
    <source>
        <dbReference type="EMBL" id="MBB6142438.1"/>
    </source>
</evidence>
<evidence type="ECO:0000256" key="1">
    <source>
        <dbReference type="SAM" id="MobiDB-lite"/>
    </source>
</evidence>
<keyword evidence="4" id="KW-1185">Reference proteome</keyword>
<feature type="signal peptide" evidence="2">
    <location>
        <begin position="1"/>
        <end position="26"/>
    </location>
</feature>
<feature type="region of interest" description="Disordered" evidence="1">
    <location>
        <begin position="28"/>
        <end position="49"/>
    </location>
</feature>
<proteinExistence type="predicted"/>
<dbReference type="AlphaFoldDB" id="A0A841JVH5"/>
<reference evidence="3 4" key="1">
    <citation type="submission" date="2020-08" db="EMBL/GenBank/DDBJ databases">
        <title>Genomic Encyclopedia of Type Strains, Phase IV (KMG-IV): sequencing the most valuable type-strain genomes for metagenomic binning, comparative biology and taxonomic classification.</title>
        <authorList>
            <person name="Goeker M."/>
        </authorList>
    </citation>
    <scope>NUCLEOTIDE SEQUENCE [LARGE SCALE GENOMIC DNA]</scope>
    <source>
        <strain evidence="3 4">DSM 103733</strain>
    </source>
</reference>
<evidence type="ECO:0000256" key="2">
    <source>
        <dbReference type="SAM" id="SignalP"/>
    </source>
</evidence>
<feature type="chain" id="PRO_5032722636" description="DUF4157 domain-containing protein" evidence="2">
    <location>
        <begin position="27"/>
        <end position="528"/>
    </location>
</feature>
<protein>
    <recommendedName>
        <fullName evidence="5">DUF4157 domain-containing protein</fullName>
    </recommendedName>
</protein>
<feature type="compositionally biased region" description="Polar residues" evidence="1">
    <location>
        <begin position="31"/>
        <end position="42"/>
    </location>
</feature>